<sequence>MFNSEEIQSSLNLKFQGTDYETANYPPEHDSTSSGGSGSPEDAWSKSAQRGKHFPAHLTGIPPDSPSSTTAIYSPDPYSPAYPFTSLTSSNLPITSPSTPVPTIPTTAPSSDLGSVPDSWESRNEALQRLNQRYRDTTDTKDL</sequence>
<protein>
    <submittedName>
        <fullName evidence="1">Uncharacterized protein</fullName>
    </submittedName>
</protein>
<evidence type="ECO:0000313" key="1">
    <source>
        <dbReference type="EMBL" id="KAF9650228.1"/>
    </source>
</evidence>
<keyword evidence="2" id="KW-1185">Reference proteome</keyword>
<comment type="caution">
    <text evidence="1">The sequence shown here is derived from an EMBL/GenBank/DDBJ whole genome shotgun (WGS) entry which is preliminary data.</text>
</comment>
<accession>A0ACB6ZLN5</accession>
<dbReference type="EMBL" id="MU117987">
    <property type="protein sequence ID" value="KAF9650228.1"/>
    <property type="molecule type" value="Genomic_DNA"/>
</dbReference>
<proteinExistence type="predicted"/>
<reference evidence="1" key="2">
    <citation type="journal article" date="2020" name="Nat. Commun.">
        <title>Large-scale genome sequencing of mycorrhizal fungi provides insights into the early evolution of symbiotic traits.</title>
        <authorList>
            <person name="Miyauchi S."/>
            <person name="Kiss E."/>
            <person name="Kuo A."/>
            <person name="Drula E."/>
            <person name="Kohler A."/>
            <person name="Sanchez-Garcia M."/>
            <person name="Morin E."/>
            <person name="Andreopoulos B."/>
            <person name="Barry K.W."/>
            <person name="Bonito G."/>
            <person name="Buee M."/>
            <person name="Carver A."/>
            <person name="Chen C."/>
            <person name="Cichocki N."/>
            <person name="Clum A."/>
            <person name="Culley D."/>
            <person name="Crous P.W."/>
            <person name="Fauchery L."/>
            <person name="Girlanda M."/>
            <person name="Hayes R.D."/>
            <person name="Keri Z."/>
            <person name="LaButti K."/>
            <person name="Lipzen A."/>
            <person name="Lombard V."/>
            <person name="Magnuson J."/>
            <person name="Maillard F."/>
            <person name="Murat C."/>
            <person name="Nolan M."/>
            <person name="Ohm R.A."/>
            <person name="Pangilinan J."/>
            <person name="Pereira M.F."/>
            <person name="Perotto S."/>
            <person name="Peter M."/>
            <person name="Pfister S."/>
            <person name="Riley R."/>
            <person name="Sitrit Y."/>
            <person name="Stielow J.B."/>
            <person name="Szollosi G."/>
            <person name="Zifcakova L."/>
            <person name="Stursova M."/>
            <person name="Spatafora J.W."/>
            <person name="Tedersoo L."/>
            <person name="Vaario L.M."/>
            <person name="Yamada A."/>
            <person name="Yan M."/>
            <person name="Wang P."/>
            <person name="Xu J."/>
            <person name="Bruns T."/>
            <person name="Baldrian P."/>
            <person name="Vilgalys R."/>
            <person name="Dunand C."/>
            <person name="Henrissat B."/>
            <person name="Grigoriev I.V."/>
            <person name="Hibbett D."/>
            <person name="Nagy L.G."/>
            <person name="Martin F.M."/>
        </authorList>
    </citation>
    <scope>NUCLEOTIDE SEQUENCE</scope>
    <source>
        <strain evidence="1">P2</strain>
    </source>
</reference>
<gene>
    <name evidence="1" type="ORF">BDM02DRAFT_3112476</name>
</gene>
<organism evidence="1 2">
    <name type="scientific">Thelephora ganbajun</name>
    <name type="common">Ganba fungus</name>
    <dbReference type="NCBI Taxonomy" id="370292"/>
    <lineage>
        <taxon>Eukaryota</taxon>
        <taxon>Fungi</taxon>
        <taxon>Dikarya</taxon>
        <taxon>Basidiomycota</taxon>
        <taxon>Agaricomycotina</taxon>
        <taxon>Agaricomycetes</taxon>
        <taxon>Thelephorales</taxon>
        <taxon>Thelephoraceae</taxon>
        <taxon>Thelephora</taxon>
    </lineage>
</organism>
<reference evidence="1" key="1">
    <citation type="submission" date="2019-10" db="EMBL/GenBank/DDBJ databases">
        <authorList>
            <consortium name="DOE Joint Genome Institute"/>
            <person name="Kuo A."/>
            <person name="Miyauchi S."/>
            <person name="Kiss E."/>
            <person name="Drula E."/>
            <person name="Kohler A."/>
            <person name="Sanchez-Garcia M."/>
            <person name="Andreopoulos B."/>
            <person name="Barry K.W."/>
            <person name="Bonito G."/>
            <person name="Buee M."/>
            <person name="Carver A."/>
            <person name="Chen C."/>
            <person name="Cichocki N."/>
            <person name="Clum A."/>
            <person name="Culley D."/>
            <person name="Crous P.W."/>
            <person name="Fauchery L."/>
            <person name="Girlanda M."/>
            <person name="Hayes R."/>
            <person name="Keri Z."/>
            <person name="Labutti K."/>
            <person name="Lipzen A."/>
            <person name="Lombard V."/>
            <person name="Magnuson J."/>
            <person name="Maillard F."/>
            <person name="Morin E."/>
            <person name="Murat C."/>
            <person name="Nolan M."/>
            <person name="Ohm R."/>
            <person name="Pangilinan J."/>
            <person name="Pereira M."/>
            <person name="Perotto S."/>
            <person name="Peter M."/>
            <person name="Riley R."/>
            <person name="Sitrit Y."/>
            <person name="Stielow B."/>
            <person name="Szollosi G."/>
            <person name="Zifcakova L."/>
            <person name="Stursova M."/>
            <person name="Spatafora J.W."/>
            <person name="Tedersoo L."/>
            <person name="Vaario L.-M."/>
            <person name="Yamada A."/>
            <person name="Yan M."/>
            <person name="Wang P."/>
            <person name="Xu J."/>
            <person name="Bruns T."/>
            <person name="Baldrian P."/>
            <person name="Vilgalys R."/>
            <person name="Henrissat B."/>
            <person name="Grigoriev I.V."/>
            <person name="Hibbett D."/>
            <person name="Nagy L.G."/>
            <person name="Martin F.M."/>
        </authorList>
    </citation>
    <scope>NUCLEOTIDE SEQUENCE</scope>
    <source>
        <strain evidence="1">P2</strain>
    </source>
</reference>
<dbReference type="Proteomes" id="UP000886501">
    <property type="component" value="Unassembled WGS sequence"/>
</dbReference>
<evidence type="ECO:0000313" key="2">
    <source>
        <dbReference type="Proteomes" id="UP000886501"/>
    </source>
</evidence>
<name>A0ACB6ZLN5_THEGA</name>